<dbReference type="PROSITE" id="PS50181">
    <property type="entry name" value="FBOX"/>
    <property type="match status" value="1"/>
</dbReference>
<dbReference type="AlphaFoldDB" id="A0A8H7R0C5"/>
<dbReference type="EMBL" id="JAEPRD010000065">
    <property type="protein sequence ID" value="KAG2202031.1"/>
    <property type="molecule type" value="Genomic_DNA"/>
</dbReference>
<name>A0A8H7R0C5_9FUNG</name>
<dbReference type="PANTHER" id="PTHR44436:SF1">
    <property type="entry name" value="F-BOX_WD REPEAT-CONTAINING PROTEIN 2"/>
    <property type="match status" value="1"/>
</dbReference>
<dbReference type="PANTHER" id="PTHR44436">
    <property type="entry name" value="F-BOX/WD REPEAT-CONTAINING PROTEIN 2"/>
    <property type="match status" value="1"/>
</dbReference>
<dbReference type="InterPro" id="IPR036047">
    <property type="entry name" value="F-box-like_dom_sf"/>
</dbReference>
<comment type="caution">
    <text evidence="4">The sequence shown here is derived from an EMBL/GenBank/DDBJ whole genome shotgun (WGS) entry which is preliminary data.</text>
</comment>
<dbReference type="Gene3D" id="1.20.1280.50">
    <property type="match status" value="1"/>
</dbReference>
<dbReference type="SUPFAM" id="SSF81383">
    <property type="entry name" value="F-box domain"/>
    <property type="match status" value="1"/>
</dbReference>
<dbReference type="Pfam" id="PF12937">
    <property type="entry name" value="F-box-like"/>
    <property type="match status" value="1"/>
</dbReference>
<evidence type="ECO:0000256" key="1">
    <source>
        <dbReference type="ARBA" id="ARBA00022574"/>
    </source>
</evidence>
<dbReference type="Proteomes" id="UP000603453">
    <property type="component" value="Unassembled WGS sequence"/>
</dbReference>
<dbReference type="InterPro" id="IPR042627">
    <property type="entry name" value="FBXW2"/>
</dbReference>
<proteinExistence type="predicted"/>
<dbReference type="InterPro" id="IPR015943">
    <property type="entry name" value="WD40/YVTN_repeat-like_dom_sf"/>
</dbReference>
<dbReference type="SMART" id="SM00256">
    <property type="entry name" value="FBOX"/>
    <property type="match status" value="1"/>
</dbReference>
<evidence type="ECO:0000256" key="2">
    <source>
        <dbReference type="ARBA" id="ARBA00022737"/>
    </source>
</evidence>
<reference evidence="4" key="1">
    <citation type="submission" date="2020-12" db="EMBL/GenBank/DDBJ databases">
        <title>Metabolic potential, ecology and presence of endohyphal bacteria is reflected in genomic diversity of Mucoromycotina.</title>
        <authorList>
            <person name="Muszewska A."/>
            <person name="Okrasinska A."/>
            <person name="Steczkiewicz K."/>
            <person name="Drgas O."/>
            <person name="Orlowska M."/>
            <person name="Perlinska-Lenart U."/>
            <person name="Aleksandrzak-Piekarczyk T."/>
            <person name="Szatraj K."/>
            <person name="Zielenkiewicz U."/>
            <person name="Pilsyk S."/>
            <person name="Malc E."/>
            <person name="Mieczkowski P."/>
            <person name="Kruszewska J.S."/>
            <person name="Biernat P."/>
            <person name="Pawlowska J."/>
        </authorList>
    </citation>
    <scope>NUCLEOTIDE SEQUENCE</scope>
    <source>
        <strain evidence="4">WA0000017839</strain>
    </source>
</reference>
<gene>
    <name evidence="4" type="ORF">INT47_006223</name>
</gene>
<dbReference type="Gene3D" id="2.130.10.10">
    <property type="entry name" value="YVTN repeat-like/Quinoprotein amine dehydrogenase"/>
    <property type="match status" value="1"/>
</dbReference>
<organism evidence="4 5">
    <name type="scientific">Mucor saturninus</name>
    <dbReference type="NCBI Taxonomy" id="64648"/>
    <lineage>
        <taxon>Eukaryota</taxon>
        <taxon>Fungi</taxon>
        <taxon>Fungi incertae sedis</taxon>
        <taxon>Mucoromycota</taxon>
        <taxon>Mucoromycotina</taxon>
        <taxon>Mucoromycetes</taxon>
        <taxon>Mucorales</taxon>
        <taxon>Mucorineae</taxon>
        <taxon>Mucoraceae</taxon>
        <taxon>Mucor</taxon>
    </lineage>
</organism>
<evidence type="ECO:0000259" key="3">
    <source>
        <dbReference type="PROSITE" id="PS50181"/>
    </source>
</evidence>
<evidence type="ECO:0000313" key="4">
    <source>
        <dbReference type="EMBL" id="KAG2202031.1"/>
    </source>
</evidence>
<feature type="domain" description="F-box" evidence="3">
    <location>
        <begin position="47"/>
        <end position="93"/>
    </location>
</feature>
<dbReference type="SUPFAM" id="SSF101908">
    <property type="entry name" value="Putative isomerase YbhE"/>
    <property type="match status" value="1"/>
</dbReference>
<dbReference type="InterPro" id="IPR001810">
    <property type="entry name" value="F-box_dom"/>
</dbReference>
<keyword evidence="2" id="KW-0677">Repeat</keyword>
<evidence type="ECO:0000313" key="5">
    <source>
        <dbReference type="Proteomes" id="UP000603453"/>
    </source>
</evidence>
<sequence>MTRRKSVQQLVNPLRKLTFNTPSFQPDLAFVPEQDVEITAPVAEKEDDFLTLFPREVILQILSLLSFQDLIKVQLTCRRWRKLAQDNSIWRNRLSQLNSRFTDIYAHEPSKSIQANLLPWKTRYCQAITFANWRMGTVQNLTKIDEEAGSHRILSVKLRQHLLVTLTEDNTVKLYQYTTDKGFCFEAKWSFGDQPNNTIECIDVLPDIHILVVAQRGSKCMFYDIHKGSKHEPIQVLKGGSHPWFVPDSISVNQDYFAVSGRKPSAVFIWNWRKGVRLSNRVFDNQPHHVSLSGNHLITLSVDGVLSIYDIFDSQSQPTITHYLNPCSLPCIALNNSSIVLAPHASRRIHHYQWSTLPVEKEPLEMEVIIPAPSSSLPVTTTKRRLSTSFIHMLGFNKTANIPTPSLSTSSIPSTKLIKKTSREFYKSVRLRRHSSYNDYGYACQMKTDQYIKQRECKEQAPLPNLDGRPEFMHSIRTTPLGRCAKEIVNVAVHGERVATVNRQGDISLYALNGTTAARATFCNQDTQDWMRSLDVRPDDDLSDGYDFIRSRLAIGDMGIVFGGNGTLWWLDFGCRPLL</sequence>
<accession>A0A8H7R0C5</accession>
<keyword evidence="5" id="KW-1185">Reference proteome</keyword>
<keyword evidence="1" id="KW-0853">WD repeat</keyword>
<protein>
    <recommendedName>
        <fullName evidence="3">F-box domain-containing protein</fullName>
    </recommendedName>
</protein>
<dbReference type="OrthoDB" id="3219396at2759"/>